<dbReference type="Gramene" id="CDF41070">
    <property type="protein sequence ID" value="CDF41070"/>
    <property type="gene ID" value="CHC_T00007680001"/>
</dbReference>
<accession>R7QUQ8</accession>
<keyword evidence="3" id="KW-1185">Reference proteome</keyword>
<evidence type="ECO:0000313" key="3">
    <source>
        <dbReference type="Proteomes" id="UP000012073"/>
    </source>
</evidence>
<dbReference type="GeneID" id="17319072"/>
<proteinExistence type="predicted"/>
<organism evidence="2 3">
    <name type="scientific">Chondrus crispus</name>
    <name type="common">Carrageen Irish moss</name>
    <name type="synonym">Polymorpha crispa</name>
    <dbReference type="NCBI Taxonomy" id="2769"/>
    <lineage>
        <taxon>Eukaryota</taxon>
        <taxon>Rhodophyta</taxon>
        <taxon>Florideophyceae</taxon>
        <taxon>Rhodymeniophycidae</taxon>
        <taxon>Gigartinales</taxon>
        <taxon>Gigartinaceae</taxon>
        <taxon>Chondrus</taxon>
    </lineage>
</organism>
<dbReference type="KEGG" id="ccp:CHC_T00007680001"/>
<evidence type="ECO:0000313" key="2">
    <source>
        <dbReference type="EMBL" id="CDF41070.1"/>
    </source>
</evidence>
<sequence>MHHLPPLLALPSPRQRVHYSPTRTAPLPLRFPPSARPPFPAIPYRSRSPLWGTPAHPVRCAHTSLRPTLPRPRLPCHPQFSRDKHSLGTPARPHMFCI</sequence>
<evidence type="ECO:0000256" key="1">
    <source>
        <dbReference type="SAM" id="MobiDB-lite"/>
    </source>
</evidence>
<protein>
    <submittedName>
        <fullName evidence="2">Uncharacterized protein</fullName>
    </submittedName>
</protein>
<name>R7QUQ8_CHOCR</name>
<dbReference type="RefSeq" id="XP_005711364.1">
    <property type="nucleotide sequence ID" value="XM_005711307.1"/>
</dbReference>
<reference evidence="3" key="1">
    <citation type="journal article" date="2013" name="Proc. Natl. Acad. Sci. U.S.A.">
        <title>Genome structure and metabolic features in the red seaweed Chondrus crispus shed light on evolution of the Archaeplastida.</title>
        <authorList>
            <person name="Collen J."/>
            <person name="Porcel B."/>
            <person name="Carre W."/>
            <person name="Ball S.G."/>
            <person name="Chaparro C."/>
            <person name="Tonon T."/>
            <person name="Barbeyron T."/>
            <person name="Michel G."/>
            <person name="Noel B."/>
            <person name="Valentin K."/>
            <person name="Elias M."/>
            <person name="Artiguenave F."/>
            <person name="Arun A."/>
            <person name="Aury J.M."/>
            <person name="Barbosa-Neto J.F."/>
            <person name="Bothwell J.H."/>
            <person name="Bouget F.Y."/>
            <person name="Brillet L."/>
            <person name="Cabello-Hurtado F."/>
            <person name="Capella-Gutierrez S."/>
            <person name="Charrier B."/>
            <person name="Cladiere L."/>
            <person name="Cock J.M."/>
            <person name="Coelho S.M."/>
            <person name="Colleoni C."/>
            <person name="Czjzek M."/>
            <person name="Da Silva C."/>
            <person name="Delage L."/>
            <person name="Denoeud F."/>
            <person name="Deschamps P."/>
            <person name="Dittami S.M."/>
            <person name="Gabaldon T."/>
            <person name="Gachon C.M."/>
            <person name="Groisillier A."/>
            <person name="Herve C."/>
            <person name="Jabbari K."/>
            <person name="Katinka M."/>
            <person name="Kloareg B."/>
            <person name="Kowalczyk N."/>
            <person name="Labadie K."/>
            <person name="Leblanc C."/>
            <person name="Lopez P.J."/>
            <person name="McLachlan D.H."/>
            <person name="Meslet-Cladiere L."/>
            <person name="Moustafa A."/>
            <person name="Nehr Z."/>
            <person name="Nyvall Collen P."/>
            <person name="Panaud O."/>
            <person name="Partensky F."/>
            <person name="Poulain J."/>
            <person name="Rensing S.A."/>
            <person name="Rousvoal S."/>
            <person name="Samson G."/>
            <person name="Symeonidi A."/>
            <person name="Weissenbach J."/>
            <person name="Zambounis A."/>
            <person name="Wincker P."/>
            <person name="Boyen C."/>
        </authorList>
    </citation>
    <scope>NUCLEOTIDE SEQUENCE [LARGE SCALE GENOMIC DNA]</scope>
    <source>
        <strain evidence="3">cv. Stackhouse</strain>
    </source>
</reference>
<feature type="region of interest" description="Disordered" evidence="1">
    <location>
        <begin position="64"/>
        <end position="87"/>
    </location>
</feature>
<dbReference type="AlphaFoldDB" id="R7QUQ8"/>
<dbReference type="EMBL" id="HG002301">
    <property type="protein sequence ID" value="CDF41070.1"/>
    <property type="molecule type" value="Genomic_DNA"/>
</dbReference>
<dbReference type="Proteomes" id="UP000012073">
    <property type="component" value="Unassembled WGS sequence"/>
</dbReference>
<gene>
    <name evidence="2" type="ORF">CHC_T00007680001</name>
</gene>